<feature type="transmembrane region" description="Helical" evidence="2">
    <location>
        <begin position="212"/>
        <end position="231"/>
    </location>
</feature>
<feature type="compositionally biased region" description="Polar residues" evidence="1">
    <location>
        <begin position="26"/>
        <end position="35"/>
    </location>
</feature>
<sequence length="654" mass="74633">MIKRVAVAPSSSSQVMTDPRTVGGRSDQTANTGTPKVTQVLPASFLPRLHGLVNTKKRRLRRTNRCKVSFYRTFGLLGPPILLILVLCLTWTVWLIFVLLEPNQAANWFMNTGSYDNGQFWLIIDSNPALTKAGVAGLVVVSLDYLLVILKTTVWRGRNVIPAVLQRLENRLLDSWNLSRYESKTWTTHIAPRYARKTWQELSSFSGRKRKVWRFAMFVVMNSLPCATNILMDRLSVLTEILIDSMYVNYVFSSASANSTSIALLLSFFVFISRFDFAAAVTFPIITLVYCYFNFDLDRDVYLSYLKVLPAGSFEHNARACADQSEVALFRVNFDKLRFSSPLQLHVVVCIAMNLAICYRVNRVIEVISRRRHQDWVSRSSQRKSMQESVPVPVSKPMAVLFAAFSVAILLLTRHPVATSTATRHVDAKIFIKAPKTYEEWIYSPDTYSKLKTLSRTGKLESIQVINRQLMEFPEELSFCRGKQCYVSSRSPSQLMYTGIQALPDWMQGLTQLESLHIEGKRGSLNLRYLPEDLFSNMPNLVMLYLGNYESLERIPPLSGVPNLQTLTLVWMLRLQQVPTFEFVPNLRHLRLLILPLVEYIPDMISLQQQLRLTARLTRICCNGFLGACTLSVWKIQRWASRKGNASRPIPLLT</sequence>
<name>G5A5M3_PHYSP</name>
<dbReference type="InParanoid" id="G5A5M3"/>
<feature type="transmembrane region" description="Helical" evidence="2">
    <location>
        <begin position="74"/>
        <end position="100"/>
    </location>
</feature>
<dbReference type="AlphaFoldDB" id="G5A5M3"/>
<evidence type="ECO:0000313" key="4">
    <source>
        <dbReference type="Proteomes" id="UP000002640"/>
    </source>
</evidence>
<organism evidence="3 4">
    <name type="scientific">Phytophthora sojae (strain P6497)</name>
    <name type="common">Soybean stem and root rot agent</name>
    <name type="synonym">Phytophthora megasperma f. sp. glycines</name>
    <dbReference type="NCBI Taxonomy" id="1094619"/>
    <lineage>
        <taxon>Eukaryota</taxon>
        <taxon>Sar</taxon>
        <taxon>Stramenopiles</taxon>
        <taxon>Oomycota</taxon>
        <taxon>Peronosporomycetes</taxon>
        <taxon>Peronosporales</taxon>
        <taxon>Peronosporaceae</taxon>
        <taxon>Phytophthora</taxon>
    </lineage>
</organism>
<feature type="transmembrane region" description="Helical" evidence="2">
    <location>
        <begin position="343"/>
        <end position="362"/>
    </location>
</feature>
<reference evidence="3 4" key="1">
    <citation type="journal article" date="2006" name="Science">
        <title>Phytophthora genome sequences uncover evolutionary origins and mechanisms of pathogenesis.</title>
        <authorList>
            <person name="Tyler B.M."/>
            <person name="Tripathy S."/>
            <person name="Zhang X."/>
            <person name="Dehal P."/>
            <person name="Jiang R.H."/>
            <person name="Aerts A."/>
            <person name="Arredondo F.D."/>
            <person name="Baxter L."/>
            <person name="Bensasson D."/>
            <person name="Beynon J.L."/>
            <person name="Chapman J."/>
            <person name="Damasceno C.M."/>
            <person name="Dorrance A.E."/>
            <person name="Dou D."/>
            <person name="Dickerman A.W."/>
            <person name="Dubchak I.L."/>
            <person name="Garbelotto M."/>
            <person name="Gijzen M."/>
            <person name="Gordon S.G."/>
            <person name="Govers F."/>
            <person name="Grunwald N.J."/>
            <person name="Huang W."/>
            <person name="Ivors K.L."/>
            <person name="Jones R.W."/>
            <person name="Kamoun S."/>
            <person name="Krampis K."/>
            <person name="Lamour K.H."/>
            <person name="Lee M.K."/>
            <person name="McDonald W.H."/>
            <person name="Medina M."/>
            <person name="Meijer H.J."/>
            <person name="Nordberg E.K."/>
            <person name="Maclean D.J."/>
            <person name="Ospina-Giraldo M.D."/>
            <person name="Morris P.F."/>
            <person name="Phuntumart V."/>
            <person name="Putnam N.H."/>
            <person name="Rash S."/>
            <person name="Rose J.K."/>
            <person name="Sakihama Y."/>
            <person name="Salamov A.A."/>
            <person name="Savidor A."/>
            <person name="Scheuring C.F."/>
            <person name="Smith B.M."/>
            <person name="Sobral B.W."/>
            <person name="Terry A."/>
            <person name="Torto-Alalibo T.A."/>
            <person name="Win J."/>
            <person name="Xu Z."/>
            <person name="Zhang H."/>
            <person name="Grigoriev I.V."/>
            <person name="Rokhsar D.S."/>
            <person name="Boore J.L."/>
        </authorList>
    </citation>
    <scope>NUCLEOTIDE SEQUENCE [LARGE SCALE GENOMIC DNA]</scope>
    <source>
        <strain evidence="3 4">P6497</strain>
    </source>
</reference>
<dbReference type="EMBL" id="JH159160">
    <property type="protein sequence ID" value="EGZ08628.1"/>
    <property type="molecule type" value="Genomic_DNA"/>
</dbReference>
<feature type="transmembrane region" description="Helical" evidence="2">
    <location>
        <begin position="251"/>
        <end position="272"/>
    </location>
</feature>
<proteinExistence type="predicted"/>
<accession>G5A5M3</accession>
<evidence type="ECO:0000256" key="2">
    <source>
        <dbReference type="SAM" id="Phobius"/>
    </source>
</evidence>
<evidence type="ECO:0000256" key="1">
    <source>
        <dbReference type="SAM" id="MobiDB-lite"/>
    </source>
</evidence>
<keyword evidence="2" id="KW-0812">Transmembrane</keyword>
<feature type="transmembrane region" description="Helical" evidence="2">
    <location>
        <begin position="390"/>
        <end position="412"/>
    </location>
</feature>
<keyword evidence="2" id="KW-1133">Transmembrane helix</keyword>
<dbReference type="InterPro" id="IPR032675">
    <property type="entry name" value="LRR_dom_sf"/>
</dbReference>
<dbReference type="GeneID" id="20642576"/>
<keyword evidence="4" id="KW-1185">Reference proteome</keyword>
<dbReference type="Gene3D" id="3.80.10.10">
    <property type="entry name" value="Ribonuclease Inhibitor"/>
    <property type="match status" value="1"/>
</dbReference>
<dbReference type="Proteomes" id="UP000002640">
    <property type="component" value="Unassembled WGS sequence"/>
</dbReference>
<keyword evidence="2" id="KW-0472">Membrane</keyword>
<feature type="transmembrane region" description="Helical" evidence="2">
    <location>
        <begin position="129"/>
        <end position="150"/>
    </location>
</feature>
<dbReference type="KEGG" id="psoj:PHYSODRAFT_305565"/>
<evidence type="ECO:0000313" key="3">
    <source>
        <dbReference type="EMBL" id="EGZ08628.1"/>
    </source>
</evidence>
<feature type="region of interest" description="Disordered" evidence="1">
    <location>
        <begin position="1"/>
        <end position="35"/>
    </location>
</feature>
<gene>
    <name evidence="3" type="ORF">PHYSODRAFT_305565</name>
</gene>
<feature type="transmembrane region" description="Helical" evidence="2">
    <location>
        <begin position="277"/>
        <end position="295"/>
    </location>
</feature>
<protein>
    <submittedName>
        <fullName evidence="3">Uncharacterized protein</fullName>
    </submittedName>
</protein>
<dbReference type="SMR" id="G5A5M3"/>
<dbReference type="RefSeq" id="XP_009535261.1">
    <property type="nucleotide sequence ID" value="XM_009536966.1"/>
</dbReference>
<dbReference type="SUPFAM" id="SSF52058">
    <property type="entry name" value="L domain-like"/>
    <property type="match status" value="1"/>
</dbReference>